<dbReference type="KEGG" id="masz:C9I28_05590"/>
<evidence type="ECO:0000313" key="10">
    <source>
        <dbReference type="Proteomes" id="UP000240505"/>
    </source>
</evidence>
<keyword evidence="4 7" id="KW-0812">Transmembrane</keyword>
<dbReference type="PANTHER" id="PTHR30012:SF0">
    <property type="entry name" value="TYPE II SECRETION SYSTEM PROTEIN F-RELATED"/>
    <property type="match status" value="1"/>
</dbReference>
<proteinExistence type="inferred from homology"/>
<evidence type="ECO:0000256" key="7">
    <source>
        <dbReference type="SAM" id="Phobius"/>
    </source>
</evidence>
<dbReference type="PANTHER" id="PTHR30012">
    <property type="entry name" value="GENERAL SECRETION PATHWAY PROTEIN"/>
    <property type="match status" value="1"/>
</dbReference>
<keyword evidence="10" id="KW-1185">Reference proteome</keyword>
<dbReference type="OrthoDB" id="9805682at2"/>
<dbReference type="InterPro" id="IPR003004">
    <property type="entry name" value="GspF/PilC"/>
</dbReference>
<dbReference type="Pfam" id="PF00482">
    <property type="entry name" value="T2SSF"/>
    <property type="match status" value="2"/>
</dbReference>
<dbReference type="Gene3D" id="1.20.81.30">
    <property type="entry name" value="Type II secretion system (T2SS), domain F"/>
    <property type="match status" value="2"/>
</dbReference>
<evidence type="ECO:0000256" key="4">
    <source>
        <dbReference type="ARBA" id="ARBA00022692"/>
    </source>
</evidence>
<feature type="transmembrane region" description="Helical" evidence="7">
    <location>
        <begin position="365"/>
        <end position="385"/>
    </location>
</feature>
<comment type="similarity">
    <text evidence="2">Belongs to the GSP F family.</text>
</comment>
<reference evidence="9 10" key="1">
    <citation type="submission" date="2018-03" db="EMBL/GenBank/DDBJ databases">
        <title>Massilia armeniaca sp. nov., isolated from desert soil.</title>
        <authorList>
            <person name="Huang H."/>
            <person name="Ren M."/>
        </authorList>
    </citation>
    <scope>NUCLEOTIDE SEQUENCE [LARGE SCALE GENOMIC DNA]</scope>
    <source>
        <strain evidence="9 10">ZMN-3</strain>
    </source>
</reference>
<keyword evidence="5 7" id="KW-1133">Transmembrane helix</keyword>
<evidence type="ECO:0000259" key="8">
    <source>
        <dbReference type="Pfam" id="PF00482"/>
    </source>
</evidence>
<dbReference type="PRINTS" id="PR00812">
    <property type="entry name" value="BCTERIALGSPF"/>
</dbReference>
<protein>
    <submittedName>
        <fullName evidence="9">Type II secretion system protein</fullName>
    </submittedName>
</protein>
<dbReference type="RefSeq" id="WP_107140605.1">
    <property type="nucleotide sequence ID" value="NZ_CP028324.1"/>
</dbReference>
<dbReference type="Proteomes" id="UP000240505">
    <property type="component" value="Chromosome"/>
</dbReference>
<feature type="domain" description="Type II secretion system protein GspF" evidence="8">
    <location>
        <begin position="62"/>
        <end position="183"/>
    </location>
</feature>
<name>A0A2R4C6M1_9BURK</name>
<gene>
    <name evidence="9" type="ORF">C9I28_05590</name>
</gene>
<dbReference type="InterPro" id="IPR018076">
    <property type="entry name" value="T2SS_GspF_dom"/>
</dbReference>
<feature type="domain" description="Type II secretion system protein GspF" evidence="8">
    <location>
        <begin position="264"/>
        <end position="384"/>
    </location>
</feature>
<feature type="transmembrane region" description="Helical" evidence="7">
    <location>
        <begin position="156"/>
        <end position="182"/>
    </location>
</feature>
<comment type="subcellular location">
    <subcellularLocation>
        <location evidence="1">Cell membrane</location>
        <topology evidence="1">Multi-pass membrane protein</topology>
    </subcellularLocation>
</comment>
<evidence type="ECO:0000256" key="1">
    <source>
        <dbReference type="ARBA" id="ARBA00004651"/>
    </source>
</evidence>
<evidence type="ECO:0000256" key="2">
    <source>
        <dbReference type="ARBA" id="ARBA00005745"/>
    </source>
</evidence>
<feature type="transmembrane region" description="Helical" evidence="7">
    <location>
        <begin position="215"/>
        <end position="237"/>
    </location>
</feature>
<evidence type="ECO:0000313" key="9">
    <source>
        <dbReference type="EMBL" id="AVR95254.1"/>
    </source>
</evidence>
<dbReference type="InterPro" id="IPR042094">
    <property type="entry name" value="T2SS_GspF_sf"/>
</dbReference>
<evidence type="ECO:0000256" key="6">
    <source>
        <dbReference type="ARBA" id="ARBA00023136"/>
    </source>
</evidence>
<sequence>MRFRVKVLTPAMAVEEVVVEAATEDEARRLVANNGGRVIGLRAIGGWSGARKNTFNLSVFNQQMHSLLEAGQTVVDAVEVLTHNDRRAGNRAIYEVLLRELQQGNQLSDAMATLPSVFPTLYVAMVRSSETTGTVRASINRYMLYQRQVDEIRAKLAAAATYPAVLLGVGFLVIAFLMLYVLPRFSAVYEETGSMRNGSAGFVQWWGAFVRDNELLAWGGMAAFLAMLTTLVVHPAVRGAAYRRILALPWLGERIQVMQLGRLYRTLGMLLTSGLSVLPAMRMTRASLPLAMHGDLDRAIRSVSEGIPLSVAMSENNLTTEVAVRLLGAGESSGNLDEMMGRTADFYDQETAIWIDTAGRLIEPALMLGIGLVVGAIVLMLYSPIFDLANIV</sequence>
<evidence type="ECO:0000256" key="3">
    <source>
        <dbReference type="ARBA" id="ARBA00022475"/>
    </source>
</evidence>
<evidence type="ECO:0000256" key="5">
    <source>
        <dbReference type="ARBA" id="ARBA00022989"/>
    </source>
</evidence>
<keyword evidence="3" id="KW-1003">Cell membrane</keyword>
<accession>A0A2R4C6M1</accession>
<dbReference type="AlphaFoldDB" id="A0A2R4C6M1"/>
<dbReference type="GO" id="GO:0005886">
    <property type="term" value="C:plasma membrane"/>
    <property type="evidence" value="ECO:0007669"/>
    <property type="project" value="UniProtKB-SubCell"/>
</dbReference>
<organism evidence="9 10">
    <name type="scientific">Pseudoduganella armeniaca</name>
    <dbReference type="NCBI Taxonomy" id="2072590"/>
    <lineage>
        <taxon>Bacteria</taxon>
        <taxon>Pseudomonadati</taxon>
        <taxon>Pseudomonadota</taxon>
        <taxon>Betaproteobacteria</taxon>
        <taxon>Burkholderiales</taxon>
        <taxon>Oxalobacteraceae</taxon>
        <taxon>Telluria group</taxon>
        <taxon>Pseudoduganella</taxon>
    </lineage>
</organism>
<dbReference type="EMBL" id="CP028324">
    <property type="protein sequence ID" value="AVR95254.1"/>
    <property type="molecule type" value="Genomic_DNA"/>
</dbReference>
<keyword evidence="6 7" id="KW-0472">Membrane</keyword>